<name>A0A402A1A4_9CHLR</name>
<evidence type="ECO:0000313" key="2">
    <source>
        <dbReference type="Proteomes" id="UP000287352"/>
    </source>
</evidence>
<proteinExistence type="predicted"/>
<dbReference type="EMBL" id="BIFR01000001">
    <property type="protein sequence ID" value="GCE12927.1"/>
    <property type="molecule type" value="Genomic_DNA"/>
</dbReference>
<protein>
    <submittedName>
        <fullName evidence="1">Uncharacterized protein</fullName>
    </submittedName>
</protein>
<sequence length="80" mass="8810">MAGLELPCARIVVFGVTTRDHFNIAVIVTLPHFFASDIEYLSTMHEGSLSHTLVYRSQPGLPPHSSASPPLFYDDAKIIL</sequence>
<reference evidence="2" key="1">
    <citation type="submission" date="2018-12" db="EMBL/GenBank/DDBJ databases">
        <title>Tengunoibacter tsumagoiensis gen. nov., sp. nov., Dictyobacter kobayashii sp. nov., D. alpinus sp. nov., and D. joshuensis sp. nov. and description of Dictyobacteraceae fam. nov. within the order Ktedonobacterales isolated from Tengu-no-mugimeshi.</title>
        <authorList>
            <person name="Wang C.M."/>
            <person name="Zheng Y."/>
            <person name="Sakai Y."/>
            <person name="Toyoda A."/>
            <person name="Minakuchi Y."/>
            <person name="Abe K."/>
            <person name="Yokota A."/>
            <person name="Yabe S."/>
        </authorList>
    </citation>
    <scope>NUCLEOTIDE SEQUENCE [LARGE SCALE GENOMIC DNA]</scope>
    <source>
        <strain evidence="2">Uno3</strain>
    </source>
</reference>
<gene>
    <name evidence="1" type="ORF">KTT_27860</name>
</gene>
<accession>A0A402A1A4</accession>
<evidence type="ECO:0000313" key="1">
    <source>
        <dbReference type="EMBL" id="GCE12927.1"/>
    </source>
</evidence>
<keyword evidence="2" id="KW-1185">Reference proteome</keyword>
<dbReference type="AlphaFoldDB" id="A0A402A1A4"/>
<comment type="caution">
    <text evidence="1">The sequence shown here is derived from an EMBL/GenBank/DDBJ whole genome shotgun (WGS) entry which is preliminary data.</text>
</comment>
<dbReference type="Proteomes" id="UP000287352">
    <property type="component" value="Unassembled WGS sequence"/>
</dbReference>
<organism evidence="1 2">
    <name type="scientific">Tengunoibacter tsumagoiensis</name>
    <dbReference type="NCBI Taxonomy" id="2014871"/>
    <lineage>
        <taxon>Bacteria</taxon>
        <taxon>Bacillati</taxon>
        <taxon>Chloroflexota</taxon>
        <taxon>Ktedonobacteria</taxon>
        <taxon>Ktedonobacterales</taxon>
        <taxon>Dictyobacteraceae</taxon>
        <taxon>Tengunoibacter</taxon>
    </lineage>
</organism>